<protein>
    <submittedName>
        <fullName evidence="2">Uncharacterized protein</fullName>
    </submittedName>
</protein>
<keyword evidence="1" id="KW-0175">Coiled coil</keyword>
<dbReference type="Proteomes" id="UP000192257">
    <property type="component" value="Unassembled WGS sequence"/>
</dbReference>
<reference evidence="2 3" key="1">
    <citation type="submission" date="2017-03" db="EMBL/GenBank/DDBJ databases">
        <title>An alternative strategy for trypanosome survival in the mammalian bloodstream revealed through genome and transcriptome analysis of the ubiquitous bovine parasite Trypanosoma (Megatrypanum) theileri.</title>
        <authorList>
            <person name="Kelly S."/>
            <person name="Ivens A."/>
            <person name="Mott A."/>
            <person name="O'Neill E."/>
            <person name="Emms D."/>
            <person name="Macleod O."/>
            <person name="Voorheis P."/>
            <person name="Matthews J."/>
            <person name="Matthews K."/>
            <person name="Carrington M."/>
        </authorList>
    </citation>
    <scope>NUCLEOTIDE SEQUENCE [LARGE SCALE GENOMIC DNA]</scope>
    <source>
        <strain evidence="2">Edinburgh</strain>
    </source>
</reference>
<evidence type="ECO:0000313" key="2">
    <source>
        <dbReference type="EMBL" id="ORC87453.1"/>
    </source>
</evidence>
<dbReference type="OrthoDB" id="251326at2759"/>
<dbReference type="EMBL" id="NBCO01000022">
    <property type="protein sequence ID" value="ORC87453.1"/>
    <property type="molecule type" value="Genomic_DNA"/>
</dbReference>
<sequence length="186" mass="21425">MSDSLTLKSQNLLTRVVAQERENALLHADLKQQKELAEQTEAAERTALAEVEKSVEKIILLCLSCASHLEDKVELIDAIESELKGNSEKEAAAARSFELYEQHTRTVDLARRFQNAEKVRELGCKDEEEYERLERMSAMAAEKEEAEIARRENLELMQLEQECIELERRTELVSLQYARDLFNVQV</sequence>
<dbReference type="RefSeq" id="XP_028881519.1">
    <property type="nucleotide sequence ID" value="XM_029027299.1"/>
</dbReference>
<evidence type="ECO:0000313" key="3">
    <source>
        <dbReference type="Proteomes" id="UP000192257"/>
    </source>
</evidence>
<keyword evidence="3" id="KW-1185">Reference proteome</keyword>
<proteinExistence type="predicted"/>
<dbReference type="VEuPathDB" id="TriTrypDB:TM35_000222520"/>
<dbReference type="GeneID" id="39987079"/>
<feature type="coiled-coil region" evidence="1">
    <location>
        <begin position="139"/>
        <end position="176"/>
    </location>
</feature>
<gene>
    <name evidence="2" type="ORF">TM35_000222520</name>
</gene>
<name>A0A1X0NSJ9_9TRYP</name>
<accession>A0A1X0NSJ9</accession>
<dbReference type="AlphaFoldDB" id="A0A1X0NSJ9"/>
<organism evidence="2 3">
    <name type="scientific">Trypanosoma theileri</name>
    <dbReference type="NCBI Taxonomy" id="67003"/>
    <lineage>
        <taxon>Eukaryota</taxon>
        <taxon>Discoba</taxon>
        <taxon>Euglenozoa</taxon>
        <taxon>Kinetoplastea</taxon>
        <taxon>Metakinetoplastina</taxon>
        <taxon>Trypanosomatida</taxon>
        <taxon>Trypanosomatidae</taxon>
        <taxon>Trypanosoma</taxon>
    </lineage>
</organism>
<evidence type="ECO:0000256" key="1">
    <source>
        <dbReference type="SAM" id="Coils"/>
    </source>
</evidence>
<comment type="caution">
    <text evidence="2">The sequence shown here is derived from an EMBL/GenBank/DDBJ whole genome shotgun (WGS) entry which is preliminary data.</text>
</comment>